<evidence type="ECO:0000313" key="5">
    <source>
        <dbReference type="EMBL" id="STO16375.1"/>
    </source>
</evidence>
<dbReference type="GO" id="GO:0102482">
    <property type="term" value="F:5-deoxy-D-glucuronate isomerase activity"/>
    <property type="evidence" value="ECO:0007669"/>
    <property type="project" value="UniProtKB-EC"/>
</dbReference>
<evidence type="ECO:0000313" key="6">
    <source>
        <dbReference type="Proteomes" id="UP000255284"/>
    </source>
</evidence>
<dbReference type="EC" id="5.3.1.30" evidence="4"/>
<dbReference type="Proteomes" id="UP001209486">
    <property type="component" value="Unassembled WGS sequence"/>
</dbReference>
<dbReference type="EC" id="5.3.1.-" evidence="5"/>
<evidence type="ECO:0000313" key="4">
    <source>
        <dbReference type="EMBL" id="NMX02925.1"/>
    </source>
</evidence>
<dbReference type="Proteomes" id="UP000575397">
    <property type="component" value="Unassembled WGS sequence"/>
</dbReference>
<evidence type="ECO:0000313" key="9">
    <source>
        <dbReference type="Proteomes" id="UP001209486"/>
    </source>
</evidence>
<evidence type="ECO:0000313" key="3">
    <source>
        <dbReference type="EMBL" id="NMW93259.1"/>
    </source>
</evidence>
<evidence type="ECO:0000256" key="1">
    <source>
        <dbReference type="ARBA" id="ARBA00023235"/>
    </source>
</evidence>
<dbReference type="InterPro" id="IPR011051">
    <property type="entry name" value="RmlC_Cupin_sf"/>
</dbReference>
<evidence type="ECO:0000313" key="2">
    <source>
        <dbReference type="EMBL" id="MCU9967936.1"/>
    </source>
</evidence>
<evidence type="ECO:0000313" key="8">
    <source>
        <dbReference type="Proteomes" id="UP000582487"/>
    </source>
</evidence>
<comment type="caution">
    <text evidence="4">The sequence shown here is derived from an EMBL/GenBank/DDBJ whole genome shotgun (WGS) entry which is preliminary data.</text>
</comment>
<dbReference type="GO" id="GO:0019310">
    <property type="term" value="P:inositol catabolic process"/>
    <property type="evidence" value="ECO:0007669"/>
    <property type="project" value="InterPro"/>
</dbReference>
<dbReference type="SUPFAM" id="SSF51182">
    <property type="entry name" value="RmlC-like cupins"/>
    <property type="match status" value="1"/>
</dbReference>
<dbReference type="Proteomes" id="UP000255284">
    <property type="component" value="Unassembled WGS sequence"/>
</dbReference>
<dbReference type="EMBL" id="JABCUV010000005">
    <property type="protein sequence ID" value="NMW93259.1"/>
    <property type="molecule type" value="Genomic_DNA"/>
</dbReference>
<dbReference type="PANTHER" id="PTHR39193">
    <property type="entry name" value="5-DEOXY-GLUCURONATE ISOMERASE"/>
    <property type="match status" value="1"/>
</dbReference>
<reference evidence="5 6" key="1">
    <citation type="submission" date="2018-06" db="EMBL/GenBank/DDBJ databases">
        <authorList>
            <consortium name="Pathogen Informatics"/>
            <person name="Doyle S."/>
        </authorList>
    </citation>
    <scope>NUCLEOTIDE SEQUENCE [LARGE SCALE GENOMIC DNA]</scope>
    <source>
        <strain evidence="5 6">NCTC11819</strain>
    </source>
</reference>
<dbReference type="EMBL" id="UGGQ01000006">
    <property type="protein sequence ID" value="STO16375.1"/>
    <property type="molecule type" value="Genomic_DNA"/>
</dbReference>
<accession>A0A2J9KN61</accession>
<dbReference type="PANTHER" id="PTHR39193:SF1">
    <property type="entry name" value="5-DEOXY-GLUCURONATE ISOMERASE"/>
    <property type="match status" value="1"/>
</dbReference>
<protein>
    <submittedName>
        <fullName evidence="4">5-deoxy-glucuronate isomerase</fullName>
        <ecNumber evidence="5">5.3.1.-</ecNumber>
        <ecNumber evidence="4">5.3.1.30</ecNumber>
    </submittedName>
</protein>
<proteinExistence type="predicted"/>
<sequence length="302" mass="33723">MSDNEKYVVKAGSTATGKFQTSISAQRAGWTWCSLRVLALQKDENQHIDTGEEEMLVLPFEGAAKIQIAGESFELRGRESVWTGVTDYLYVPRHTEFTLTATHEGRFALPATKATKDFPLRYCPAAEVNCGIRGSGNWTRQVNNYALGNTLETSHLLVTEVLTPGGNWSSYPPHKHDEHTDTERVLEEIYYYEIREGGLADSAQKTAGFGLQRIYDSPSHPIDVCTEVRSGDTVLVPHGYHGPSAAAPGYDMYYLNVMGGPAEDSVWLMSDDPIHTWMRQAWEGLEIDTRVPFFPINKSEVK</sequence>
<dbReference type="Gene3D" id="2.60.120.10">
    <property type="entry name" value="Jelly Rolls"/>
    <property type="match status" value="2"/>
</dbReference>
<dbReference type="InterPro" id="IPR021120">
    <property type="entry name" value="KduI/IolB_isomerase"/>
</dbReference>
<name>A0A2J9KN61_9ACTO</name>
<dbReference type="PIRSF" id="PIRSF036628">
    <property type="entry name" value="IolB"/>
    <property type="match status" value="1"/>
</dbReference>
<dbReference type="EMBL" id="JABCUS010000005">
    <property type="protein sequence ID" value="NMX02925.1"/>
    <property type="molecule type" value="Genomic_DNA"/>
</dbReference>
<dbReference type="EMBL" id="VSZY01000001">
    <property type="protein sequence ID" value="MCU9967936.1"/>
    <property type="molecule type" value="Genomic_DNA"/>
</dbReference>
<gene>
    <name evidence="4" type="primary">iolB</name>
    <name evidence="2" type="ORF">FYZ43_00560</name>
    <name evidence="3" type="ORF">HHJ74_06045</name>
    <name evidence="4" type="ORF">HHJ77_02990</name>
    <name evidence="5" type="ORF">NCTC11819_00942</name>
</gene>
<reference evidence="2 9" key="2">
    <citation type="submission" date="2019-08" db="EMBL/GenBank/DDBJ databases">
        <title>Comparison of rpoB and gyrB Sequences from Mobiluncus Species and Development of a Multiplex PCR Method for Clinical Detection of Mobiluncus curtisii and Mobiluncus mulieris.</title>
        <authorList>
            <person name="Yang L."/>
            <person name="Shen Y."/>
            <person name="Xu G."/>
            <person name="Shu L.-B."/>
            <person name="Hu J."/>
            <person name="Zhang R."/>
            <person name="Wang Y."/>
            <person name="Zhou H.-W."/>
            <person name="Zhang X."/>
        </authorList>
    </citation>
    <scope>NUCLEOTIDE SEQUENCE [LARGE SCALE GENOMIC DNA]</scope>
    <source>
        <strain evidence="2 9">M26</strain>
    </source>
</reference>
<dbReference type="InterPro" id="IPR014710">
    <property type="entry name" value="RmlC-like_jellyroll"/>
</dbReference>
<dbReference type="GeneID" id="61168979"/>
<reference evidence="7 8" key="3">
    <citation type="submission" date="2020-04" db="EMBL/GenBank/DDBJ databases">
        <title>Antimicrobial susceptibility and clonality of vaginal-derived multi-drug resistant Mobiluncus isolates in China.</title>
        <authorList>
            <person name="Zhang X."/>
        </authorList>
    </citation>
    <scope>NUCLEOTIDE SEQUENCE [LARGE SCALE GENOMIC DNA]</scope>
    <source>
        <strain evidence="4 7">12</strain>
        <strain evidence="3 8">7</strain>
    </source>
</reference>
<evidence type="ECO:0000313" key="7">
    <source>
        <dbReference type="Proteomes" id="UP000575397"/>
    </source>
</evidence>
<dbReference type="InterPro" id="IPR024203">
    <property type="entry name" value="Deoxy-glucuronate_isom_IolB"/>
</dbReference>
<dbReference type="NCBIfam" id="TIGR04378">
    <property type="entry name" value="myo_inos_iolB"/>
    <property type="match status" value="1"/>
</dbReference>
<dbReference type="Pfam" id="PF04962">
    <property type="entry name" value="KduI"/>
    <property type="match status" value="1"/>
</dbReference>
<dbReference type="GO" id="GO:0008880">
    <property type="term" value="F:glucuronate isomerase activity"/>
    <property type="evidence" value="ECO:0007669"/>
    <property type="project" value="InterPro"/>
</dbReference>
<dbReference type="AlphaFoldDB" id="A0A2J9KN61"/>
<organism evidence="4 7">
    <name type="scientific">Mobiluncus mulieris</name>
    <dbReference type="NCBI Taxonomy" id="2052"/>
    <lineage>
        <taxon>Bacteria</taxon>
        <taxon>Bacillati</taxon>
        <taxon>Actinomycetota</taxon>
        <taxon>Actinomycetes</taxon>
        <taxon>Actinomycetales</taxon>
        <taxon>Actinomycetaceae</taxon>
        <taxon>Mobiluncus</taxon>
    </lineage>
</organism>
<keyword evidence="1 4" id="KW-0413">Isomerase</keyword>
<dbReference type="RefSeq" id="WP_004016008.1">
    <property type="nucleotide sequence ID" value="NZ_CAMUNX010000011.1"/>
</dbReference>
<dbReference type="Proteomes" id="UP000582487">
    <property type="component" value="Unassembled WGS sequence"/>
</dbReference>